<evidence type="ECO:0000313" key="2">
    <source>
        <dbReference type="Proteomes" id="UP000001307"/>
    </source>
</evidence>
<sequence>MLKSHWTALAMKLSMNPWPEDLVKKLESGIDVRKLSEEQWNQELIIRIRRLAKQHQYEVRLIQSGSQNGSAEDLLVHEGSYFYLKFTLGHLKHCFINSMNFRFDAEGQWQECQASSDSLQKRNWSSIETKIRRLMEFFGSKSDRTPSKIANRKRLLQECENRVNLLVSGCILRNGMSFLRVPILSSFGSAYEDLFGELSLSADSEHQYQLFFSKPILLSPSSFTQFNQAKVTDFSQPKLAKFKENLFLSEVVLARSLNFSKVQNITAILSQLATWKRVQLVIENLTKIPNSVYIAISSRGVIQFCTWGCTLELILSRTSSHDSSVKVSQYPNEFISTSNRLLIEQEYATAHNFNHDQFRTLRRCQELRQSATSTEAKRNQTKKCSFAPNERGVKRLPPDCTRAFRHLKNSAIAGDS</sequence>
<dbReference type="Proteomes" id="UP000001307">
    <property type="component" value="Unassembled WGS sequence"/>
</dbReference>
<organism evidence="1 2">
    <name type="scientific">Oikopleura dioica</name>
    <name type="common">Tunicate</name>
    <dbReference type="NCBI Taxonomy" id="34765"/>
    <lineage>
        <taxon>Eukaryota</taxon>
        <taxon>Metazoa</taxon>
        <taxon>Chordata</taxon>
        <taxon>Tunicata</taxon>
        <taxon>Appendicularia</taxon>
        <taxon>Copelata</taxon>
        <taxon>Oikopleuridae</taxon>
        <taxon>Oikopleura</taxon>
    </lineage>
</organism>
<name>E4XFE6_OIKDI</name>
<evidence type="ECO:0000313" key="1">
    <source>
        <dbReference type="EMBL" id="CBY24406.1"/>
    </source>
</evidence>
<accession>E4XFE6</accession>
<reference evidence="1 2" key="1">
    <citation type="journal article" date="2010" name="Science">
        <title>Plasticity of animal genome architecture unmasked by rapid evolution of a pelagic tunicate.</title>
        <authorList>
            <person name="Denoeud F."/>
            <person name="Henriet S."/>
            <person name="Mungpakdee S."/>
            <person name="Aury J.M."/>
            <person name="Da Silva C."/>
            <person name="Brinkmann H."/>
            <person name="Mikhaleva J."/>
            <person name="Olsen L.C."/>
            <person name="Jubin C."/>
            <person name="Canestro C."/>
            <person name="Bouquet J.M."/>
            <person name="Danks G."/>
            <person name="Poulain J."/>
            <person name="Campsteijn C."/>
            <person name="Adamski M."/>
            <person name="Cross I."/>
            <person name="Yadetie F."/>
            <person name="Muffato M."/>
            <person name="Louis A."/>
            <person name="Butcher S."/>
            <person name="Tsagkogeorga G."/>
            <person name="Konrad A."/>
            <person name="Singh S."/>
            <person name="Jensen M.F."/>
            <person name="Cong E.H."/>
            <person name="Eikeseth-Otteraa H."/>
            <person name="Noel B."/>
            <person name="Anthouard V."/>
            <person name="Porcel B.M."/>
            <person name="Kachouri-Lafond R."/>
            <person name="Nishino A."/>
            <person name="Ugolini M."/>
            <person name="Chourrout P."/>
            <person name="Nishida H."/>
            <person name="Aasland R."/>
            <person name="Huzurbazar S."/>
            <person name="Westhof E."/>
            <person name="Delsuc F."/>
            <person name="Lehrach H."/>
            <person name="Reinhardt R."/>
            <person name="Weissenbach J."/>
            <person name="Roy S.W."/>
            <person name="Artiguenave F."/>
            <person name="Postlethwait J.H."/>
            <person name="Manak J.R."/>
            <person name="Thompson E.M."/>
            <person name="Jaillon O."/>
            <person name="Du Pasquier L."/>
            <person name="Boudinot P."/>
            <person name="Liberles D.A."/>
            <person name="Volff J.N."/>
            <person name="Philippe H."/>
            <person name="Lenhard B."/>
            <person name="Roest Crollius H."/>
            <person name="Wincker P."/>
            <person name="Chourrout D."/>
        </authorList>
    </citation>
    <scope>NUCLEOTIDE SEQUENCE [LARGE SCALE GENOMIC DNA]</scope>
</reference>
<dbReference type="InParanoid" id="E4XFE6"/>
<proteinExistence type="predicted"/>
<gene>
    <name evidence="1" type="ORF">GSOID_T00010267001</name>
</gene>
<keyword evidence="2" id="KW-1185">Reference proteome</keyword>
<dbReference type="EMBL" id="FN653045">
    <property type="protein sequence ID" value="CBY24406.1"/>
    <property type="molecule type" value="Genomic_DNA"/>
</dbReference>
<dbReference type="AlphaFoldDB" id="E4XFE6"/>
<protein>
    <submittedName>
        <fullName evidence="1">Uncharacterized protein</fullName>
    </submittedName>
</protein>
<dbReference type="OrthoDB" id="10523705at2759"/>